<proteinExistence type="predicted"/>
<keyword evidence="4" id="KW-1185">Reference proteome</keyword>
<dbReference type="Gene3D" id="1.10.10.580">
    <property type="entry name" value="Structural maintenance of chromosome 1. Chain E"/>
    <property type="match status" value="1"/>
</dbReference>
<evidence type="ECO:0000256" key="1">
    <source>
        <dbReference type="SAM" id="MobiDB-lite"/>
    </source>
</evidence>
<accession>A0A165N668</accession>
<dbReference type="GO" id="GO:0003682">
    <property type="term" value="F:chromatin binding"/>
    <property type="evidence" value="ECO:0007669"/>
    <property type="project" value="TreeGrafter"/>
</dbReference>
<protein>
    <recommendedName>
        <fullName evidence="2">Rad21/Rec8-like protein C-terminal eukaryotic domain-containing protein</fullName>
    </recommendedName>
</protein>
<feature type="region of interest" description="Disordered" evidence="1">
    <location>
        <begin position="29"/>
        <end position="51"/>
    </location>
</feature>
<dbReference type="InterPro" id="IPR039781">
    <property type="entry name" value="Rad21/Rec8-like"/>
</dbReference>
<dbReference type="InParanoid" id="A0A165N668"/>
<dbReference type="InterPro" id="IPR036390">
    <property type="entry name" value="WH_DNA-bd_sf"/>
</dbReference>
<sequence>RLSTPGGDVPDMEDGLTYADMSCPIALFDTKQSTQEDREADDAAADNSKGYSKNTTRALAIVRRELQPVNGQPRAEPMSFVKMSEKATRRAAASFFFELLVLGTRDCVKLSQAGPFENIEVRAKDKLWERMPIPRAEREASAAPSMATSLGL</sequence>
<dbReference type="GO" id="GO:0030892">
    <property type="term" value="C:mitotic cohesin complex"/>
    <property type="evidence" value="ECO:0007669"/>
    <property type="project" value="TreeGrafter"/>
</dbReference>
<evidence type="ECO:0000313" key="4">
    <source>
        <dbReference type="Proteomes" id="UP000077266"/>
    </source>
</evidence>
<dbReference type="Pfam" id="PF04824">
    <property type="entry name" value="Rad21_Rec8"/>
    <property type="match status" value="1"/>
</dbReference>
<feature type="domain" description="Rad21/Rec8-like protein C-terminal eukaryotic" evidence="2">
    <location>
        <begin position="76"/>
        <end position="126"/>
    </location>
</feature>
<dbReference type="EMBL" id="KV425902">
    <property type="protein sequence ID" value="KZW00273.1"/>
    <property type="molecule type" value="Genomic_DNA"/>
</dbReference>
<evidence type="ECO:0000259" key="2">
    <source>
        <dbReference type="Pfam" id="PF04824"/>
    </source>
</evidence>
<dbReference type="Proteomes" id="UP000077266">
    <property type="component" value="Unassembled WGS sequence"/>
</dbReference>
<feature type="non-terminal residue" evidence="3">
    <location>
        <position position="1"/>
    </location>
</feature>
<dbReference type="GO" id="GO:0007064">
    <property type="term" value="P:mitotic sister chromatid cohesion"/>
    <property type="evidence" value="ECO:0007669"/>
    <property type="project" value="TreeGrafter"/>
</dbReference>
<dbReference type="STRING" id="1314781.A0A165N668"/>
<evidence type="ECO:0000313" key="3">
    <source>
        <dbReference type="EMBL" id="KZW00273.1"/>
    </source>
</evidence>
<dbReference type="InterPro" id="IPR006909">
    <property type="entry name" value="Rad21/Rec8_C_eu"/>
</dbReference>
<dbReference type="SUPFAM" id="SSF46785">
    <property type="entry name" value="Winged helix' DNA-binding domain"/>
    <property type="match status" value="1"/>
</dbReference>
<gene>
    <name evidence="3" type="ORF">EXIGLDRAFT_604643</name>
</gene>
<dbReference type="AlphaFoldDB" id="A0A165N668"/>
<name>A0A165N668_EXIGL</name>
<dbReference type="PANTHER" id="PTHR12585:SF69">
    <property type="entry name" value="FI11703P"/>
    <property type="match status" value="1"/>
</dbReference>
<organism evidence="3 4">
    <name type="scientific">Exidia glandulosa HHB12029</name>
    <dbReference type="NCBI Taxonomy" id="1314781"/>
    <lineage>
        <taxon>Eukaryota</taxon>
        <taxon>Fungi</taxon>
        <taxon>Dikarya</taxon>
        <taxon>Basidiomycota</taxon>
        <taxon>Agaricomycotina</taxon>
        <taxon>Agaricomycetes</taxon>
        <taxon>Auriculariales</taxon>
        <taxon>Exidiaceae</taxon>
        <taxon>Exidia</taxon>
    </lineage>
</organism>
<dbReference type="OrthoDB" id="10071381at2759"/>
<dbReference type="PANTHER" id="PTHR12585">
    <property type="entry name" value="SCC1 / RAD21 FAMILY MEMBER"/>
    <property type="match status" value="1"/>
</dbReference>
<dbReference type="InterPro" id="IPR023093">
    <property type="entry name" value="ScpA-like_C"/>
</dbReference>
<dbReference type="GO" id="GO:1990414">
    <property type="term" value="P:replication-born double-strand break repair via sister chromatid exchange"/>
    <property type="evidence" value="ECO:0007669"/>
    <property type="project" value="TreeGrafter"/>
</dbReference>
<reference evidence="3 4" key="1">
    <citation type="journal article" date="2016" name="Mol. Biol. Evol.">
        <title>Comparative Genomics of Early-Diverging Mushroom-Forming Fungi Provides Insights into the Origins of Lignocellulose Decay Capabilities.</title>
        <authorList>
            <person name="Nagy L.G."/>
            <person name="Riley R."/>
            <person name="Tritt A."/>
            <person name="Adam C."/>
            <person name="Daum C."/>
            <person name="Floudas D."/>
            <person name="Sun H."/>
            <person name="Yadav J.S."/>
            <person name="Pangilinan J."/>
            <person name="Larsson K.H."/>
            <person name="Matsuura K."/>
            <person name="Barry K."/>
            <person name="Labutti K."/>
            <person name="Kuo R."/>
            <person name="Ohm R.A."/>
            <person name="Bhattacharya S.S."/>
            <person name="Shirouzu T."/>
            <person name="Yoshinaga Y."/>
            <person name="Martin F.M."/>
            <person name="Grigoriev I.V."/>
            <person name="Hibbett D.S."/>
        </authorList>
    </citation>
    <scope>NUCLEOTIDE SEQUENCE [LARGE SCALE GENOMIC DNA]</scope>
    <source>
        <strain evidence="3 4">HHB12029</strain>
    </source>
</reference>